<keyword evidence="2" id="KW-0238">DNA-binding</keyword>
<dbReference type="InterPro" id="IPR018060">
    <property type="entry name" value="HTH_AraC"/>
</dbReference>
<dbReference type="GO" id="GO:0003700">
    <property type="term" value="F:DNA-binding transcription factor activity"/>
    <property type="evidence" value="ECO:0007669"/>
    <property type="project" value="InterPro"/>
</dbReference>
<gene>
    <name evidence="5" type="ORF">PsAD2_04603</name>
</gene>
<dbReference type="SMART" id="SM00342">
    <property type="entry name" value="HTH_ARAC"/>
    <property type="match status" value="1"/>
</dbReference>
<dbReference type="PATRIC" id="fig|989403.3.peg.5038"/>
<dbReference type="EMBL" id="LMCB01000160">
    <property type="protein sequence ID" value="KZL05052.1"/>
    <property type="molecule type" value="Genomic_DNA"/>
</dbReference>
<keyword evidence="1" id="KW-0805">Transcription regulation</keyword>
<name>A0A165SZ39_9HYPH</name>
<dbReference type="SUPFAM" id="SSF46689">
    <property type="entry name" value="Homeodomain-like"/>
    <property type="match status" value="2"/>
</dbReference>
<dbReference type="OrthoDB" id="9802263at2"/>
<comment type="caution">
    <text evidence="5">The sequence shown here is derived from an EMBL/GenBank/DDBJ whole genome shotgun (WGS) entry which is preliminary data.</text>
</comment>
<dbReference type="PANTHER" id="PTHR46796:SF6">
    <property type="entry name" value="ARAC SUBFAMILY"/>
    <property type="match status" value="1"/>
</dbReference>
<keyword evidence="3" id="KW-0804">Transcription</keyword>
<protein>
    <submittedName>
        <fullName evidence="5">Transcriptional regulator EutR</fullName>
    </submittedName>
</protein>
<evidence type="ECO:0000256" key="1">
    <source>
        <dbReference type="ARBA" id="ARBA00023015"/>
    </source>
</evidence>
<accession>A0A165SZ39</accession>
<dbReference type="AlphaFoldDB" id="A0A165SZ39"/>
<dbReference type="RefSeq" id="WP_068011073.1">
    <property type="nucleotide sequence ID" value="NZ_FOFM01000015.1"/>
</dbReference>
<evidence type="ECO:0000256" key="3">
    <source>
        <dbReference type="ARBA" id="ARBA00023163"/>
    </source>
</evidence>
<evidence type="ECO:0000313" key="5">
    <source>
        <dbReference type="EMBL" id="KZL05052.1"/>
    </source>
</evidence>
<proteinExistence type="predicted"/>
<dbReference type="InterPro" id="IPR050204">
    <property type="entry name" value="AraC_XylS_family_regulators"/>
</dbReference>
<organism evidence="5 6">
    <name type="scientific">Pseudovibrio axinellae</name>
    <dbReference type="NCBI Taxonomy" id="989403"/>
    <lineage>
        <taxon>Bacteria</taxon>
        <taxon>Pseudomonadati</taxon>
        <taxon>Pseudomonadota</taxon>
        <taxon>Alphaproteobacteria</taxon>
        <taxon>Hyphomicrobiales</taxon>
        <taxon>Stappiaceae</taxon>
        <taxon>Pseudovibrio</taxon>
    </lineage>
</organism>
<sequence length="341" mass="38208">MVLAKNRDREAISRSAPLSKWPLFKTSCLDEAREKVARVYCDHRLNMVGKGQFRARQNRLAGSAVSINFLEYGTKAHIAPGDLGSFYLFQFPLRGNASICNGSNHHEIGGGTGSTLNPDCDTRMIWDEKCAQLMLQVDRRTLEHQARAFFGLPEERHIRFSGPTDLLKGMGHAFINLLNYVIHEASCGNVMIGCDSVISRQLEQTLILGLLETHPHNLKRGDATSGRFNGPAPKIVRQAEAYIEAHLQQSITVADIALATGVSVRTLQSTFRAYRDRSPLEVIRDMKLEKAWIDLSNPTPQTTVTNTATAWGFFHLGRFAEQYRQKFGCTPKETLRQSLHL</sequence>
<dbReference type="InterPro" id="IPR035418">
    <property type="entry name" value="AraC-bd_2"/>
</dbReference>
<evidence type="ECO:0000256" key="2">
    <source>
        <dbReference type="ARBA" id="ARBA00023125"/>
    </source>
</evidence>
<feature type="domain" description="HTH araC/xylS-type" evidence="4">
    <location>
        <begin position="237"/>
        <end position="337"/>
    </location>
</feature>
<evidence type="ECO:0000313" key="6">
    <source>
        <dbReference type="Proteomes" id="UP000076577"/>
    </source>
</evidence>
<dbReference type="GO" id="GO:0043565">
    <property type="term" value="F:sequence-specific DNA binding"/>
    <property type="evidence" value="ECO:0007669"/>
    <property type="project" value="InterPro"/>
</dbReference>
<dbReference type="STRING" id="989403.SAMN05421798_11556"/>
<dbReference type="Pfam" id="PF12833">
    <property type="entry name" value="HTH_18"/>
    <property type="match status" value="1"/>
</dbReference>
<dbReference type="Gene3D" id="1.10.10.60">
    <property type="entry name" value="Homeodomain-like"/>
    <property type="match status" value="1"/>
</dbReference>
<keyword evidence="6" id="KW-1185">Reference proteome</keyword>
<dbReference type="Proteomes" id="UP000076577">
    <property type="component" value="Unassembled WGS sequence"/>
</dbReference>
<dbReference type="Pfam" id="PF14525">
    <property type="entry name" value="AraC_binding_2"/>
    <property type="match status" value="1"/>
</dbReference>
<evidence type="ECO:0000259" key="4">
    <source>
        <dbReference type="PROSITE" id="PS01124"/>
    </source>
</evidence>
<dbReference type="InterPro" id="IPR009057">
    <property type="entry name" value="Homeodomain-like_sf"/>
</dbReference>
<reference evidence="5 6" key="1">
    <citation type="journal article" date="2016" name="Front. Microbiol.">
        <title>Comparative Genomic Analysis Reveals a Diverse Repertoire of Genes Involved in Prokaryote-Eukaryote Interactions within the Pseudovibrio Genus.</title>
        <authorList>
            <person name="Romano S."/>
            <person name="Fernandez-Guerra A."/>
            <person name="Reen F.J."/>
            <person name="Glockner F.O."/>
            <person name="Crowley S.P."/>
            <person name="O'Sullivan O."/>
            <person name="Cotter P.D."/>
            <person name="Adams C."/>
            <person name="Dobson A.D."/>
            <person name="O'Gara F."/>
        </authorList>
    </citation>
    <scope>NUCLEOTIDE SEQUENCE [LARGE SCALE GENOMIC DNA]</scope>
    <source>
        <strain evidence="5 6">Ad2</strain>
    </source>
</reference>
<dbReference type="PANTHER" id="PTHR46796">
    <property type="entry name" value="HTH-TYPE TRANSCRIPTIONAL ACTIVATOR RHAS-RELATED"/>
    <property type="match status" value="1"/>
</dbReference>
<dbReference type="PROSITE" id="PS01124">
    <property type="entry name" value="HTH_ARAC_FAMILY_2"/>
    <property type="match status" value="1"/>
</dbReference>